<feature type="site" description="Lowers pKa of active site Tyr" evidence="4">
    <location>
        <position position="126"/>
    </location>
</feature>
<feature type="domain" description="NADP-dependent oxidoreductase" evidence="5">
    <location>
        <begin position="61"/>
        <end position="320"/>
    </location>
</feature>
<sequence>MRSWLKQNHILVVFGRLRLGVRLGTSSASRRAVVARQVPQPTMKDILLGSGLRMPAMGYGVGTAWFRASEEKEVELKKCLTAALDAGFRHIDDAEMYQNEKATGEAIAQWVSRTGVAREQLFITGKVMSVDDPGVLATCRCSLERSGLSYYDLYLVHAPFQQSGQPFQRSLKEIWAEMETLVDQGLVRAIGVSNWRVCDLEDIFADARVKPVCNQIEAHPYLQQIELLRWCQNRGVVVAAYGPLIPVTREELRGGPVDLPVMAAASRLGKTPAQVLLRWSLQTGRAVITTTGKPERLPQLLEVSDDFELTAEELAAISAAGASRSEFRAFWPPLRAAAA</sequence>
<gene>
    <name evidence="6" type="ORF">PGLA2088_LOCUS40561</name>
</gene>
<dbReference type="AlphaFoldDB" id="A0A813KZ47"/>
<dbReference type="InterPro" id="IPR036812">
    <property type="entry name" value="NAD(P)_OxRdtase_dom_sf"/>
</dbReference>
<dbReference type="FunFam" id="3.20.20.100:FF:000002">
    <property type="entry name" value="2,5-diketo-D-gluconic acid reductase A"/>
    <property type="match status" value="1"/>
</dbReference>
<accession>A0A813KZ47</accession>
<dbReference type="GO" id="GO:0016616">
    <property type="term" value="F:oxidoreductase activity, acting on the CH-OH group of donors, NAD or NADP as acceptor"/>
    <property type="evidence" value="ECO:0007669"/>
    <property type="project" value="UniProtKB-ARBA"/>
</dbReference>
<name>A0A813KZ47_POLGL</name>
<evidence type="ECO:0000256" key="1">
    <source>
        <dbReference type="ARBA" id="ARBA00023002"/>
    </source>
</evidence>
<feature type="active site" description="Proton donor" evidence="2">
    <location>
        <position position="97"/>
    </location>
</feature>
<dbReference type="PANTHER" id="PTHR11732">
    <property type="entry name" value="ALDO/KETO REDUCTASE"/>
    <property type="match status" value="1"/>
</dbReference>
<dbReference type="InterPro" id="IPR023210">
    <property type="entry name" value="NADP_OxRdtase_dom"/>
</dbReference>
<dbReference type="Proteomes" id="UP000626109">
    <property type="component" value="Unassembled WGS sequence"/>
</dbReference>
<dbReference type="SUPFAM" id="SSF51430">
    <property type="entry name" value="NAD(P)-linked oxidoreductase"/>
    <property type="match status" value="1"/>
</dbReference>
<dbReference type="Gene3D" id="3.20.20.100">
    <property type="entry name" value="NADP-dependent oxidoreductase domain"/>
    <property type="match status" value="1"/>
</dbReference>
<evidence type="ECO:0000313" key="7">
    <source>
        <dbReference type="Proteomes" id="UP000626109"/>
    </source>
</evidence>
<evidence type="ECO:0000313" key="6">
    <source>
        <dbReference type="EMBL" id="CAE8719285.1"/>
    </source>
</evidence>
<comment type="caution">
    <text evidence="6">The sequence shown here is derived from an EMBL/GenBank/DDBJ whole genome shotgun (WGS) entry which is preliminary data.</text>
</comment>
<dbReference type="CDD" id="cd19120">
    <property type="entry name" value="AKR_AKR3C2-3"/>
    <property type="match status" value="1"/>
</dbReference>
<evidence type="ECO:0000256" key="4">
    <source>
        <dbReference type="PIRSR" id="PIRSR000097-3"/>
    </source>
</evidence>
<dbReference type="InterPro" id="IPR020471">
    <property type="entry name" value="AKR"/>
</dbReference>
<evidence type="ECO:0000256" key="3">
    <source>
        <dbReference type="PIRSR" id="PIRSR000097-2"/>
    </source>
</evidence>
<protein>
    <recommendedName>
        <fullName evidence="5">NADP-dependent oxidoreductase domain-containing protein</fullName>
    </recommendedName>
</protein>
<dbReference type="InterPro" id="IPR044494">
    <property type="entry name" value="AKR3C2/3"/>
</dbReference>
<dbReference type="EMBL" id="CAJNNW010033509">
    <property type="protein sequence ID" value="CAE8719285.1"/>
    <property type="molecule type" value="Genomic_DNA"/>
</dbReference>
<evidence type="ECO:0000259" key="5">
    <source>
        <dbReference type="Pfam" id="PF00248"/>
    </source>
</evidence>
<dbReference type="PRINTS" id="PR00069">
    <property type="entry name" value="ALDKETRDTASE"/>
</dbReference>
<dbReference type="Pfam" id="PF00248">
    <property type="entry name" value="Aldo_ket_red"/>
    <property type="match status" value="1"/>
</dbReference>
<evidence type="ECO:0000256" key="2">
    <source>
        <dbReference type="PIRSR" id="PIRSR000097-1"/>
    </source>
</evidence>
<dbReference type="GO" id="GO:0016652">
    <property type="term" value="F:oxidoreductase activity, acting on NAD(P)H as acceptor"/>
    <property type="evidence" value="ECO:0007669"/>
    <property type="project" value="InterPro"/>
</dbReference>
<keyword evidence="1" id="KW-0560">Oxidoreductase</keyword>
<reference evidence="6" key="1">
    <citation type="submission" date="2021-02" db="EMBL/GenBank/DDBJ databases">
        <authorList>
            <person name="Dougan E. K."/>
            <person name="Rhodes N."/>
            <person name="Thang M."/>
            <person name="Chan C."/>
        </authorList>
    </citation>
    <scope>NUCLEOTIDE SEQUENCE</scope>
</reference>
<dbReference type="PIRSF" id="PIRSF000097">
    <property type="entry name" value="AKR"/>
    <property type="match status" value="1"/>
</dbReference>
<feature type="binding site" evidence="3">
    <location>
        <position position="157"/>
    </location>
    <ligand>
        <name>substrate</name>
    </ligand>
</feature>
<proteinExistence type="predicted"/>
<organism evidence="6 7">
    <name type="scientific">Polarella glacialis</name>
    <name type="common">Dinoflagellate</name>
    <dbReference type="NCBI Taxonomy" id="89957"/>
    <lineage>
        <taxon>Eukaryota</taxon>
        <taxon>Sar</taxon>
        <taxon>Alveolata</taxon>
        <taxon>Dinophyceae</taxon>
        <taxon>Suessiales</taxon>
        <taxon>Suessiaceae</taxon>
        <taxon>Polarella</taxon>
    </lineage>
</organism>